<gene>
    <name evidence="1" type="ORF">NCTC11636_00404</name>
</gene>
<dbReference type="EMBL" id="LR134350">
    <property type="protein sequence ID" value="VEG26206.1"/>
    <property type="molecule type" value="Genomic_DNA"/>
</dbReference>
<organism evidence="1 2">
    <name type="scientific">Actinomyces howellii</name>
    <dbReference type="NCBI Taxonomy" id="52771"/>
    <lineage>
        <taxon>Bacteria</taxon>
        <taxon>Bacillati</taxon>
        <taxon>Actinomycetota</taxon>
        <taxon>Actinomycetes</taxon>
        <taxon>Actinomycetales</taxon>
        <taxon>Actinomycetaceae</taxon>
        <taxon>Actinomyces</taxon>
    </lineage>
</organism>
<evidence type="ECO:0000313" key="2">
    <source>
        <dbReference type="Proteomes" id="UP000266895"/>
    </source>
</evidence>
<dbReference type="RefSeq" id="WP_126381604.1">
    <property type="nucleotide sequence ID" value="NZ_LR134350.1"/>
</dbReference>
<protein>
    <submittedName>
        <fullName evidence="1">DNA alkylation repair enzyme</fullName>
    </submittedName>
</protein>
<accession>A0A3S4REA6</accession>
<dbReference type="AlphaFoldDB" id="A0A3S4REA6"/>
<proteinExistence type="predicted"/>
<dbReference type="CDD" id="cd06561">
    <property type="entry name" value="AlkD_like"/>
    <property type="match status" value="1"/>
</dbReference>
<dbReference type="InterPro" id="IPR014825">
    <property type="entry name" value="DNA_alkylation"/>
</dbReference>
<dbReference type="KEGG" id="ahw:NCTC11636_00404"/>
<dbReference type="Gene3D" id="1.25.10.90">
    <property type="match status" value="1"/>
</dbReference>
<dbReference type="SUPFAM" id="SSF48371">
    <property type="entry name" value="ARM repeat"/>
    <property type="match status" value="1"/>
</dbReference>
<dbReference type="OrthoDB" id="9775346at2"/>
<sequence>MSTASPMTVTTAQAVQTALAALVSPAKAEQMERYMRAVPGGYGEGDRFRGLTMPQVRGVVRRSRLDDDEREQLVASPWHEDRMAALLVAVAEIRPLNRVLERARAGGRVPDARIRAAQERQAELGSRYLKWVGRGRVNNWDLVDASAEHLVGPWLLLPRAAWTPGSAGASPPLPEQILDLASSGSLWERRVAVLATFATTRAGVDWPAYAVASLLLADPEDLIHKAVGWMLREAGKRVDEEALRAFLDAHAASMPRTMLRYAVERLDPEVRAAYLAAPRAPRS</sequence>
<dbReference type="PANTHER" id="PTHR34070">
    <property type="entry name" value="ARMADILLO-TYPE FOLD"/>
    <property type="match status" value="1"/>
</dbReference>
<keyword evidence="2" id="KW-1185">Reference proteome</keyword>
<reference evidence="1 2" key="1">
    <citation type="submission" date="2018-12" db="EMBL/GenBank/DDBJ databases">
        <authorList>
            <consortium name="Pathogen Informatics"/>
        </authorList>
    </citation>
    <scope>NUCLEOTIDE SEQUENCE [LARGE SCALE GENOMIC DNA]</scope>
    <source>
        <strain evidence="1 2">NCTC11636</strain>
    </source>
</reference>
<name>A0A3S4REA6_9ACTO</name>
<dbReference type="Proteomes" id="UP000266895">
    <property type="component" value="Chromosome"/>
</dbReference>
<dbReference type="PANTHER" id="PTHR34070:SF1">
    <property type="entry name" value="DNA ALKYLATION REPAIR PROTEIN"/>
    <property type="match status" value="1"/>
</dbReference>
<dbReference type="InterPro" id="IPR016024">
    <property type="entry name" value="ARM-type_fold"/>
</dbReference>
<evidence type="ECO:0000313" key="1">
    <source>
        <dbReference type="EMBL" id="VEG26206.1"/>
    </source>
</evidence>
<dbReference type="Pfam" id="PF08713">
    <property type="entry name" value="DNA_alkylation"/>
    <property type="match status" value="1"/>
</dbReference>